<dbReference type="GO" id="GO:0000118">
    <property type="term" value="C:histone deacetylase complex"/>
    <property type="evidence" value="ECO:0007669"/>
    <property type="project" value="TreeGrafter"/>
</dbReference>
<evidence type="ECO:0000256" key="4">
    <source>
        <dbReference type="ARBA" id="ARBA00022801"/>
    </source>
</evidence>
<dbReference type="PANTHER" id="PTHR10625">
    <property type="entry name" value="HISTONE DEACETYLASE HDAC1-RELATED"/>
    <property type="match status" value="1"/>
</dbReference>
<dbReference type="EMBL" id="CAJJDM010000062">
    <property type="protein sequence ID" value="CAD8079219.1"/>
    <property type="molecule type" value="Genomic_DNA"/>
</dbReference>
<evidence type="ECO:0000259" key="9">
    <source>
        <dbReference type="Pfam" id="PF00850"/>
    </source>
</evidence>
<comment type="caution">
    <text evidence="10">The sequence shown here is derived from an EMBL/GenBank/DDBJ whole genome shotgun (WGS) entry which is preliminary data.</text>
</comment>
<sequence length="643" mass="73877">MQQIQEEFAKLKIDTSITGFIHCQEFDKHFSNDEHYENPQRTQSIDQTIQNYILSKNIKKQVEQLSQFKQCDINHLKLVYDQKYIDFVEGLFKDVGDKKNTKNFVHLGDTYLCKTSAITARKCVQAVLEGVDKILTQEWKNAFCSVRPPGHHSGHKSQPNGFCIFNNVAIAAKYARQKYNVIKIVIFDWDVHHCDGTEAIFYEDPNTLVISIHRYDNKTFYPGSGDPNKIGGKNAEFKNINVGWNVNWKKDDAPGYDDYVYAFDRLLGPIIKQFGPDFIIISAGYDSAMGDPLGCINNTREGYQYITEQLSQICPKVLAVLEGGYNLDVTADCALATFQQLMGVPQQFPANIQPGKCGLSAVTTTVDKHKDFWTCLSSKELIEYQRKYFGQVADLISGGHLQAFEIKDNLIIKTTKKAEFKFYSSLTDLSNPYYEENQRLIKFLPKLISFDEKTCSITMENLTYGLENGSILDLKMGYKTYHPYCTAEKRIKEMKKAAQCDQNQMGLRVGGIKIRDQNGELTINKHGSEAYRLIRNEKLMKDYIEQIFRSNQAEQPNREALQGCIKFIQELIEVLQTIKRIFRSTSILIIVDNISKKYQIKWIDFNYVMKLSDDDENPKEKMDNNIIGGLKFLISMLKQIEQK</sequence>
<proteinExistence type="predicted"/>
<dbReference type="CDD" id="cd09992">
    <property type="entry name" value="HDAC_classII"/>
    <property type="match status" value="1"/>
</dbReference>
<evidence type="ECO:0000256" key="6">
    <source>
        <dbReference type="ARBA" id="ARBA00023015"/>
    </source>
</evidence>
<evidence type="ECO:0000256" key="8">
    <source>
        <dbReference type="ARBA" id="ARBA00023242"/>
    </source>
</evidence>
<evidence type="ECO:0000256" key="2">
    <source>
        <dbReference type="ARBA" id="ARBA00012111"/>
    </source>
</evidence>
<dbReference type="GO" id="GO:0005737">
    <property type="term" value="C:cytoplasm"/>
    <property type="evidence" value="ECO:0007669"/>
    <property type="project" value="TreeGrafter"/>
</dbReference>
<keyword evidence="11" id="KW-1185">Reference proteome</keyword>
<dbReference type="EC" id="3.5.1.98" evidence="2"/>
<dbReference type="GO" id="GO:0032958">
    <property type="term" value="P:inositol phosphate biosynthetic process"/>
    <property type="evidence" value="ECO:0007669"/>
    <property type="project" value="InterPro"/>
</dbReference>
<dbReference type="Proteomes" id="UP000688137">
    <property type="component" value="Unassembled WGS sequence"/>
</dbReference>
<dbReference type="GO" id="GO:0016301">
    <property type="term" value="F:kinase activity"/>
    <property type="evidence" value="ECO:0007669"/>
    <property type="project" value="InterPro"/>
</dbReference>
<evidence type="ECO:0000256" key="3">
    <source>
        <dbReference type="ARBA" id="ARBA00022491"/>
    </source>
</evidence>
<dbReference type="AlphaFoldDB" id="A0A8S1MI89"/>
<keyword evidence="4" id="KW-0378">Hydrolase</keyword>
<feature type="domain" description="Histone deacetylase" evidence="9">
    <location>
        <begin position="35"/>
        <end position="340"/>
    </location>
</feature>
<keyword evidence="7" id="KW-0804">Transcription</keyword>
<keyword evidence="8" id="KW-0539">Nucleus</keyword>
<accession>A0A8S1MI89</accession>
<evidence type="ECO:0000256" key="1">
    <source>
        <dbReference type="ARBA" id="ARBA00004123"/>
    </source>
</evidence>
<keyword evidence="6" id="KW-0805">Transcription regulation</keyword>
<dbReference type="OMA" id="INVGWNV"/>
<organism evidence="10 11">
    <name type="scientific">Paramecium primaurelia</name>
    <dbReference type="NCBI Taxonomy" id="5886"/>
    <lineage>
        <taxon>Eukaryota</taxon>
        <taxon>Sar</taxon>
        <taxon>Alveolata</taxon>
        <taxon>Ciliophora</taxon>
        <taxon>Intramacronucleata</taxon>
        <taxon>Oligohymenophorea</taxon>
        <taxon>Peniculida</taxon>
        <taxon>Parameciidae</taxon>
        <taxon>Paramecium</taxon>
    </lineage>
</organism>
<comment type="subcellular location">
    <subcellularLocation>
        <location evidence="1">Nucleus</location>
    </subcellularLocation>
</comment>
<evidence type="ECO:0000256" key="7">
    <source>
        <dbReference type="ARBA" id="ARBA00023163"/>
    </source>
</evidence>
<evidence type="ECO:0000256" key="5">
    <source>
        <dbReference type="ARBA" id="ARBA00022853"/>
    </source>
</evidence>
<keyword evidence="3" id="KW-0678">Repressor</keyword>
<dbReference type="GO" id="GO:0141221">
    <property type="term" value="F:histone deacetylase activity, hydrolytic mechanism"/>
    <property type="evidence" value="ECO:0007669"/>
    <property type="project" value="UniProtKB-EC"/>
</dbReference>
<dbReference type="InterPro" id="IPR005522">
    <property type="entry name" value="IPK"/>
</dbReference>
<evidence type="ECO:0000313" key="11">
    <source>
        <dbReference type="Proteomes" id="UP000688137"/>
    </source>
</evidence>
<keyword evidence="5" id="KW-0156">Chromatin regulator</keyword>
<name>A0A8S1MI89_PARPR</name>
<protein>
    <recommendedName>
        <fullName evidence="2">histone deacetylase</fullName>
        <ecNumber evidence="2">3.5.1.98</ecNumber>
    </recommendedName>
</protein>
<gene>
    <name evidence="10" type="ORF">PPRIM_AZ9-3.1.T0610183</name>
</gene>
<dbReference type="Pfam" id="PF00850">
    <property type="entry name" value="Hist_deacetyl"/>
    <property type="match status" value="1"/>
</dbReference>
<reference evidence="10" key="1">
    <citation type="submission" date="2021-01" db="EMBL/GenBank/DDBJ databases">
        <authorList>
            <consortium name="Genoscope - CEA"/>
            <person name="William W."/>
        </authorList>
    </citation>
    <scope>NUCLEOTIDE SEQUENCE</scope>
</reference>
<evidence type="ECO:0000313" key="10">
    <source>
        <dbReference type="EMBL" id="CAD8079219.1"/>
    </source>
</evidence>
<dbReference type="GO" id="GO:0040029">
    <property type="term" value="P:epigenetic regulation of gene expression"/>
    <property type="evidence" value="ECO:0007669"/>
    <property type="project" value="TreeGrafter"/>
</dbReference>
<dbReference type="PANTHER" id="PTHR10625:SF5">
    <property type="entry name" value="HISTONE DEACETYLASE"/>
    <property type="match status" value="1"/>
</dbReference>
<dbReference type="InterPro" id="IPR023801">
    <property type="entry name" value="His_deacetylse_dom"/>
</dbReference>
<dbReference type="Pfam" id="PF03770">
    <property type="entry name" value="IPK"/>
    <property type="match status" value="1"/>
</dbReference>